<reference evidence="1" key="1">
    <citation type="journal article" date="2014" name="Front. Microbiol.">
        <title>High frequency of phylogenetically diverse reductive dehalogenase-homologous genes in deep subseafloor sedimentary metagenomes.</title>
        <authorList>
            <person name="Kawai M."/>
            <person name="Futagami T."/>
            <person name="Toyoda A."/>
            <person name="Takaki Y."/>
            <person name="Nishi S."/>
            <person name="Hori S."/>
            <person name="Arai W."/>
            <person name="Tsubouchi T."/>
            <person name="Morono Y."/>
            <person name="Uchiyama I."/>
            <person name="Ito T."/>
            <person name="Fujiyama A."/>
            <person name="Inagaki F."/>
            <person name="Takami H."/>
        </authorList>
    </citation>
    <scope>NUCLEOTIDE SEQUENCE</scope>
    <source>
        <strain evidence="1">Expedition CK06-06</strain>
    </source>
</reference>
<accession>X1SAF3</accession>
<proteinExistence type="predicted"/>
<dbReference type="EMBL" id="BARW01011735">
    <property type="protein sequence ID" value="GAI76091.1"/>
    <property type="molecule type" value="Genomic_DNA"/>
</dbReference>
<protein>
    <submittedName>
        <fullName evidence="1">Uncharacterized protein</fullName>
    </submittedName>
</protein>
<feature type="non-terminal residue" evidence="1">
    <location>
        <position position="1"/>
    </location>
</feature>
<evidence type="ECO:0000313" key="1">
    <source>
        <dbReference type="EMBL" id="GAI76091.1"/>
    </source>
</evidence>
<sequence>RIWHDTTPAAERRWLILGTDGTVGGNQKVEIS</sequence>
<organism evidence="1">
    <name type="scientific">marine sediment metagenome</name>
    <dbReference type="NCBI Taxonomy" id="412755"/>
    <lineage>
        <taxon>unclassified sequences</taxon>
        <taxon>metagenomes</taxon>
        <taxon>ecological metagenomes</taxon>
    </lineage>
</organism>
<dbReference type="AlphaFoldDB" id="X1SAF3"/>
<comment type="caution">
    <text evidence="1">The sequence shown here is derived from an EMBL/GenBank/DDBJ whole genome shotgun (WGS) entry which is preliminary data.</text>
</comment>
<gene>
    <name evidence="1" type="ORF">S12H4_22484</name>
</gene>
<name>X1SAF3_9ZZZZ</name>